<dbReference type="InterPro" id="IPR039424">
    <property type="entry name" value="SBP_5"/>
</dbReference>
<dbReference type="GO" id="GO:1904680">
    <property type="term" value="F:peptide transmembrane transporter activity"/>
    <property type="evidence" value="ECO:0007669"/>
    <property type="project" value="TreeGrafter"/>
</dbReference>
<dbReference type="GO" id="GO:0015833">
    <property type="term" value="P:peptide transport"/>
    <property type="evidence" value="ECO:0007669"/>
    <property type="project" value="TreeGrafter"/>
</dbReference>
<evidence type="ECO:0000256" key="1">
    <source>
        <dbReference type="SAM" id="MobiDB-lite"/>
    </source>
</evidence>
<sequence>MSSDGNQADVDAGRRRLLSAVGAAGIAGLAGCGGRQSANTGEQTPEPTATEQSTDGEVNQEGKPLDSALTVAQWAVPSESQYNVYNSKNDAEARRVMFDRLLYYNLSSQEYEGYAVSDWEFSGDAIDLTVRDDYTWHDGDEVTARDLEIQLKLDMYTGGSLADYVSDISEAVSTSGDKTARMEFESEVNRDVVLAFIQPKRFRTKESVYGEYLDAIESASSEDARSEAIADLQEFSDTEPIGNGPFQWEDADSQRTLVTKYEDHPDADSINFPEMEYRYLESNQKRWSALQNGQTDGSATLFMPENQLNQLPDSVRVGLIPRHWGMGLVFDLEHDDFGQRAVRQAVAHVVNREDVAANAAAGTESKLGVEIPSGLTGAFSGNVKDVWLDGVADDFDDYSFGESGTDAAATLLEDAGYEKQDGTWTNTETGEPLEAPIKGPAGFTDWVAGAETIVAQLKEFGIESELIAKESSTYWGQDYANGNFVIGLQGWANYDQSYPYFHFDWMYRSSDATEYWNVPETFEEVPSRDGNGASTVTPSEQISALSRADEAEAAELIQELAWVTNQTLPTVPVMEKLAQTFLTSDEWNVPPRNSEKLQTYWPTEWLPRRGDWTAKRE</sequence>
<keyword evidence="4" id="KW-1185">Reference proteome</keyword>
<dbReference type="KEGG" id="halg:HUG10_16975"/>
<feature type="compositionally biased region" description="Polar residues" evidence="1">
    <location>
        <begin position="36"/>
        <end position="57"/>
    </location>
</feature>
<evidence type="ECO:0000313" key="4">
    <source>
        <dbReference type="Proteomes" id="UP000509750"/>
    </source>
</evidence>
<dbReference type="AlphaFoldDB" id="A0A7D5K9J3"/>
<dbReference type="InterPro" id="IPR006311">
    <property type="entry name" value="TAT_signal"/>
</dbReference>
<dbReference type="PANTHER" id="PTHR30290">
    <property type="entry name" value="PERIPLASMIC BINDING COMPONENT OF ABC TRANSPORTER"/>
    <property type="match status" value="1"/>
</dbReference>
<dbReference type="Gene3D" id="3.10.105.10">
    <property type="entry name" value="Dipeptide-binding Protein, Domain 3"/>
    <property type="match status" value="1"/>
</dbReference>
<feature type="compositionally biased region" description="Polar residues" evidence="1">
    <location>
        <begin position="532"/>
        <end position="544"/>
    </location>
</feature>
<feature type="domain" description="Solute-binding protein family 5" evidence="2">
    <location>
        <begin position="115"/>
        <end position="510"/>
    </location>
</feature>
<gene>
    <name evidence="3" type="ORF">HUG10_16975</name>
</gene>
<dbReference type="InterPro" id="IPR000914">
    <property type="entry name" value="SBP_5_dom"/>
</dbReference>
<evidence type="ECO:0000313" key="3">
    <source>
        <dbReference type="EMBL" id="QLG29119.1"/>
    </source>
</evidence>
<dbReference type="Pfam" id="PF00496">
    <property type="entry name" value="SBP_bac_5"/>
    <property type="match status" value="1"/>
</dbReference>
<dbReference type="Gene3D" id="3.90.76.10">
    <property type="entry name" value="Dipeptide-binding Protein, Domain 1"/>
    <property type="match status" value="1"/>
</dbReference>
<feature type="region of interest" description="Disordered" evidence="1">
    <location>
        <begin position="29"/>
        <end position="62"/>
    </location>
</feature>
<dbReference type="RefSeq" id="WP_179170693.1">
    <property type="nucleotide sequence ID" value="NZ_CP058529.1"/>
</dbReference>
<dbReference type="PROSITE" id="PS51318">
    <property type="entry name" value="TAT"/>
    <property type="match status" value="1"/>
</dbReference>
<dbReference type="EMBL" id="CP058529">
    <property type="protein sequence ID" value="QLG29119.1"/>
    <property type="molecule type" value="Genomic_DNA"/>
</dbReference>
<dbReference type="Proteomes" id="UP000509750">
    <property type="component" value="Chromosome"/>
</dbReference>
<dbReference type="OrthoDB" id="37176at2157"/>
<dbReference type="GeneID" id="56030562"/>
<reference evidence="3 4" key="1">
    <citation type="submission" date="2020-07" db="EMBL/GenBank/DDBJ databases">
        <title>Gai3-2, isolated from salt lake.</title>
        <authorList>
            <person name="Cui H."/>
            <person name="Shi X."/>
        </authorList>
    </citation>
    <scope>NUCLEOTIDE SEQUENCE [LARGE SCALE GENOMIC DNA]</scope>
    <source>
        <strain evidence="3 4">Gai3-2</strain>
    </source>
</reference>
<proteinExistence type="predicted"/>
<dbReference type="Gene3D" id="3.40.190.10">
    <property type="entry name" value="Periplasmic binding protein-like II"/>
    <property type="match status" value="1"/>
</dbReference>
<protein>
    <submittedName>
        <fullName evidence="3">ABC transporter substrate-binding protein</fullName>
    </submittedName>
</protein>
<organism evidence="3 4">
    <name type="scientific">Halorarum halophilum</name>
    <dbReference type="NCBI Taxonomy" id="2743090"/>
    <lineage>
        <taxon>Archaea</taxon>
        <taxon>Methanobacteriati</taxon>
        <taxon>Methanobacteriota</taxon>
        <taxon>Stenosarchaea group</taxon>
        <taxon>Halobacteria</taxon>
        <taxon>Halobacteriales</taxon>
        <taxon>Haloferacaceae</taxon>
        <taxon>Halorarum</taxon>
    </lineage>
</organism>
<evidence type="ECO:0000259" key="2">
    <source>
        <dbReference type="Pfam" id="PF00496"/>
    </source>
</evidence>
<name>A0A7D5K9J3_9EURY</name>
<accession>A0A7D5K9J3</accession>
<feature type="region of interest" description="Disordered" evidence="1">
    <location>
        <begin position="524"/>
        <end position="547"/>
    </location>
</feature>
<dbReference type="SUPFAM" id="SSF53850">
    <property type="entry name" value="Periplasmic binding protein-like II"/>
    <property type="match status" value="1"/>
</dbReference>